<dbReference type="Proteomes" id="UP000075880">
    <property type="component" value="Unassembled WGS sequence"/>
</dbReference>
<protein>
    <submittedName>
        <fullName evidence="2">Uncharacterized protein</fullName>
    </submittedName>
</protein>
<accession>A0AAG5DW37</accession>
<keyword evidence="3" id="KW-1185">Reference proteome</keyword>
<organism evidence="2 3">
    <name type="scientific">Anopheles atroparvus</name>
    <name type="common">European mosquito</name>
    <dbReference type="NCBI Taxonomy" id="41427"/>
    <lineage>
        <taxon>Eukaryota</taxon>
        <taxon>Metazoa</taxon>
        <taxon>Ecdysozoa</taxon>
        <taxon>Arthropoda</taxon>
        <taxon>Hexapoda</taxon>
        <taxon>Insecta</taxon>
        <taxon>Pterygota</taxon>
        <taxon>Neoptera</taxon>
        <taxon>Endopterygota</taxon>
        <taxon>Diptera</taxon>
        <taxon>Nematocera</taxon>
        <taxon>Culicoidea</taxon>
        <taxon>Culicidae</taxon>
        <taxon>Anophelinae</taxon>
        <taxon>Anopheles</taxon>
    </lineage>
</organism>
<keyword evidence="1" id="KW-0812">Transmembrane</keyword>
<keyword evidence="1" id="KW-1133">Transmembrane helix</keyword>
<evidence type="ECO:0000313" key="3">
    <source>
        <dbReference type="Proteomes" id="UP000075880"/>
    </source>
</evidence>
<dbReference type="AlphaFoldDB" id="A0AAG5DW37"/>
<dbReference type="EnsemblMetazoa" id="ENSAATROPT017618">
    <property type="protein sequence ID" value="ENSAATROPP015572"/>
    <property type="gene ID" value="ENSAATROPG014393"/>
</dbReference>
<evidence type="ECO:0000313" key="2">
    <source>
        <dbReference type="EnsemblMetazoa" id="ENSAATROPP015572"/>
    </source>
</evidence>
<feature type="transmembrane region" description="Helical" evidence="1">
    <location>
        <begin position="12"/>
        <end position="30"/>
    </location>
</feature>
<proteinExistence type="predicted"/>
<evidence type="ECO:0000256" key="1">
    <source>
        <dbReference type="SAM" id="Phobius"/>
    </source>
</evidence>
<name>A0AAG5DW37_ANOAO</name>
<reference evidence="2" key="1">
    <citation type="submission" date="2024-04" db="UniProtKB">
        <authorList>
            <consortium name="EnsemblMetazoa"/>
        </authorList>
    </citation>
    <scope>IDENTIFICATION</scope>
    <source>
        <strain evidence="2">EBRO</strain>
    </source>
</reference>
<keyword evidence="1" id="KW-0472">Membrane</keyword>
<sequence>FSPRRFDRLTFALLPFYNLCIFMCLCLHNTKSGVSF</sequence>